<dbReference type="AlphaFoldDB" id="A0AA93DLM2"/>
<feature type="non-terminal residue" evidence="1">
    <location>
        <position position="40"/>
    </location>
</feature>
<evidence type="ECO:0000313" key="1">
    <source>
        <dbReference type="EMBL" id="RRO14354.1"/>
    </source>
</evidence>
<protein>
    <submittedName>
        <fullName evidence="1">Phage late control D family protein</fullName>
    </submittedName>
</protein>
<organism evidence="1 2">
    <name type="scientific">Pectobacterium aquaticum</name>
    <dbReference type="NCBI Taxonomy" id="2204145"/>
    <lineage>
        <taxon>Bacteria</taxon>
        <taxon>Pseudomonadati</taxon>
        <taxon>Pseudomonadota</taxon>
        <taxon>Gammaproteobacteria</taxon>
        <taxon>Enterobacterales</taxon>
        <taxon>Pectobacteriaceae</taxon>
        <taxon>Pectobacterium</taxon>
    </lineage>
</organism>
<dbReference type="EMBL" id="QHJS02000065">
    <property type="protein sequence ID" value="RRO14354.1"/>
    <property type="molecule type" value="Genomic_DNA"/>
</dbReference>
<dbReference type="Proteomes" id="UP000256540">
    <property type="component" value="Unassembled WGS sequence"/>
</dbReference>
<evidence type="ECO:0000313" key="2">
    <source>
        <dbReference type="Proteomes" id="UP000256540"/>
    </source>
</evidence>
<proteinExistence type="predicted"/>
<comment type="caution">
    <text evidence="1">The sequence shown here is derived from an EMBL/GenBank/DDBJ whole genome shotgun (WGS) entry which is preliminary data.</text>
</comment>
<reference evidence="1 2" key="1">
    <citation type="submission" date="2018-11" db="EMBL/GenBank/DDBJ databases">
        <title>Draft genome sequences of proposed Pectobacterium aquaticum sp. nov. isolated in France from fresh water.</title>
        <authorList>
            <person name="Pedron J."/>
            <person name="Barny M.A."/>
        </authorList>
    </citation>
    <scope>NUCLEOTIDE SEQUENCE [LARGE SCALE GENOMIC DNA]</scope>
    <source>
        <strain evidence="1 2">A127-S21-F16</strain>
    </source>
</reference>
<sequence length="40" mass="4411">MINPLNVRAGSKTAPAYLLRLNEQDITTEISPRLLSLSLT</sequence>
<gene>
    <name evidence="1" type="ORF">DMB84_017475</name>
</gene>
<name>A0AA93DLM2_9GAMM</name>
<accession>A0AA93DLM2</accession>